<keyword evidence="1" id="KW-0378">Hydrolase</keyword>
<dbReference type="GO" id="GO:0016787">
    <property type="term" value="F:hydrolase activity"/>
    <property type="evidence" value="ECO:0007669"/>
    <property type="project" value="UniProtKB-KW"/>
</dbReference>
<sequence length="153" mass="17271">MDNNINQQKVLYKHITVEGTSYEVGKILGQLIITKAGSFRNIATNFHEKDKGVRRYINNAIEYFDRYCPGINDEIRGVADTLGVSVEEIIYYINTYKSKGGCSQMAVLPGITANGHIYADREDYYAVLPNDNKKPLWKKLPPGANDCSEFEIV</sequence>
<accession>A0ABS4K9E5</accession>
<comment type="caution">
    <text evidence="1">The sequence shown here is derived from an EMBL/GenBank/DDBJ whole genome shotgun (WGS) entry which is preliminary data.</text>
</comment>
<proteinExistence type="predicted"/>
<protein>
    <submittedName>
        <fullName evidence="1">Choloylglycine hydrolase</fullName>
    </submittedName>
</protein>
<dbReference type="EMBL" id="JAGGLL010000068">
    <property type="protein sequence ID" value="MBP2024401.1"/>
    <property type="molecule type" value="Genomic_DNA"/>
</dbReference>
<reference evidence="1 2" key="1">
    <citation type="submission" date="2021-03" db="EMBL/GenBank/DDBJ databases">
        <title>Genomic Encyclopedia of Type Strains, Phase IV (KMG-IV): sequencing the most valuable type-strain genomes for metagenomic binning, comparative biology and taxonomic classification.</title>
        <authorList>
            <person name="Goeker M."/>
        </authorList>
    </citation>
    <scope>NUCLEOTIDE SEQUENCE [LARGE SCALE GENOMIC DNA]</scope>
    <source>
        <strain evidence="1 2">DSM 28650</strain>
    </source>
</reference>
<dbReference type="Proteomes" id="UP001519308">
    <property type="component" value="Unassembled WGS sequence"/>
</dbReference>
<keyword evidence="2" id="KW-1185">Reference proteome</keyword>
<name>A0ABS4K9E5_9CLOT</name>
<evidence type="ECO:0000313" key="2">
    <source>
        <dbReference type="Proteomes" id="UP001519308"/>
    </source>
</evidence>
<gene>
    <name evidence="1" type="ORF">J2Z44_004270</name>
</gene>
<organism evidence="1 2">
    <name type="scientific">Clostridium punense</name>
    <dbReference type="NCBI Taxonomy" id="1054297"/>
    <lineage>
        <taxon>Bacteria</taxon>
        <taxon>Bacillati</taxon>
        <taxon>Bacillota</taxon>
        <taxon>Clostridia</taxon>
        <taxon>Eubacteriales</taxon>
        <taxon>Clostridiaceae</taxon>
        <taxon>Clostridium</taxon>
    </lineage>
</organism>
<evidence type="ECO:0000313" key="1">
    <source>
        <dbReference type="EMBL" id="MBP2024401.1"/>
    </source>
</evidence>
<dbReference type="RefSeq" id="WP_021282444.1">
    <property type="nucleotide sequence ID" value="NZ_JAGGLL010000068.1"/>
</dbReference>